<gene>
    <name evidence="1" type="ORF">F5876DRAFT_76026</name>
</gene>
<sequence>MDITSWDSVLQFTSGSNMEFNMQDHDFPEQSTSSTPNLQVPTPPHSTDGGSPICDDPSDNNVLVSISTTFYPGANLHSLPPDLALLSTDSVFFYVHSHTILAASDNNFLSLISTSSSKEQSSNMVIHVPEPSPVLNIILHIIYNISCSHYSPSFETLSDAVHRLPSYGIDPKSCITPSTPIHALLLSHAPLCPLDVYTLAAKYDLYDLAVPTSSHLLSFQLSTLTDDTAEAIGPKYLRRMFFLHIGRSDALKRILLQPPHPHAPTPWCDFTDQKNLTRAWALASAYLAWDARPDVSTGFLEAALTPLVEHLSCDLCKQGLKDRIKNLIVQWSVVKLPTTSFSSVPKSSVHLLYAIQPLESTDALPSNT</sequence>
<protein>
    <submittedName>
        <fullName evidence="1">Uncharacterized protein</fullName>
    </submittedName>
</protein>
<evidence type="ECO:0000313" key="1">
    <source>
        <dbReference type="EMBL" id="KAJ3811247.1"/>
    </source>
</evidence>
<evidence type="ECO:0000313" key="2">
    <source>
        <dbReference type="Proteomes" id="UP001163835"/>
    </source>
</evidence>
<organism evidence="1 2">
    <name type="scientific">Lentinula aff. lateritia</name>
    <dbReference type="NCBI Taxonomy" id="2804960"/>
    <lineage>
        <taxon>Eukaryota</taxon>
        <taxon>Fungi</taxon>
        <taxon>Dikarya</taxon>
        <taxon>Basidiomycota</taxon>
        <taxon>Agaricomycotina</taxon>
        <taxon>Agaricomycetes</taxon>
        <taxon>Agaricomycetidae</taxon>
        <taxon>Agaricales</taxon>
        <taxon>Marasmiineae</taxon>
        <taxon>Omphalotaceae</taxon>
        <taxon>Lentinula</taxon>
    </lineage>
</organism>
<reference evidence="1" key="1">
    <citation type="submission" date="2022-09" db="EMBL/GenBank/DDBJ databases">
        <title>A Global Phylogenomic Analysis of the Shiitake Genus Lentinula.</title>
        <authorList>
            <consortium name="DOE Joint Genome Institute"/>
            <person name="Sierra-Patev S."/>
            <person name="Min B."/>
            <person name="Naranjo-Ortiz M."/>
            <person name="Looney B."/>
            <person name="Konkel Z."/>
            <person name="Slot J.C."/>
            <person name="Sakamoto Y."/>
            <person name="Steenwyk J.L."/>
            <person name="Rokas A."/>
            <person name="Carro J."/>
            <person name="Camarero S."/>
            <person name="Ferreira P."/>
            <person name="Molpeceres G."/>
            <person name="Ruiz-Duenas F.J."/>
            <person name="Serrano A."/>
            <person name="Henrissat B."/>
            <person name="Drula E."/>
            <person name="Hughes K.W."/>
            <person name="Mata J.L."/>
            <person name="Ishikawa N.K."/>
            <person name="Vargas-Isla R."/>
            <person name="Ushijima S."/>
            <person name="Smith C.A."/>
            <person name="Ahrendt S."/>
            <person name="Andreopoulos W."/>
            <person name="He G."/>
            <person name="Labutti K."/>
            <person name="Lipzen A."/>
            <person name="Ng V."/>
            <person name="Riley R."/>
            <person name="Sandor L."/>
            <person name="Barry K."/>
            <person name="Martinez A.T."/>
            <person name="Xiao Y."/>
            <person name="Gibbons J.G."/>
            <person name="Terashima K."/>
            <person name="Grigoriev I.V."/>
            <person name="Hibbett D.S."/>
        </authorList>
    </citation>
    <scope>NUCLEOTIDE SEQUENCE</scope>
    <source>
        <strain evidence="1">TMI1499</strain>
    </source>
</reference>
<dbReference type="EMBL" id="MU795067">
    <property type="protein sequence ID" value="KAJ3811247.1"/>
    <property type="molecule type" value="Genomic_DNA"/>
</dbReference>
<keyword evidence="2" id="KW-1185">Reference proteome</keyword>
<name>A0ACC1U2H9_9AGAR</name>
<dbReference type="Proteomes" id="UP001163835">
    <property type="component" value="Unassembled WGS sequence"/>
</dbReference>
<comment type="caution">
    <text evidence="1">The sequence shown here is derived from an EMBL/GenBank/DDBJ whole genome shotgun (WGS) entry which is preliminary data.</text>
</comment>
<accession>A0ACC1U2H9</accession>
<proteinExistence type="predicted"/>